<evidence type="ECO:0008006" key="4">
    <source>
        <dbReference type="Google" id="ProtNLM"/>
    </source>
</evidence>
<feature type="transmembrane region" description="Helical" evidence="1">
    <location>
        <begin position="7"/>
        <end position="27"/>
    </location>
</feature>
<feature type="transmembrane region" description="Helical" evidence="1">
    <location>
        <begin position="111"/>
        <end position="132"/>
    </location>
</feature>
<proteinExistence type="predicted"/>
<evidence type="ECO:0000313" key="3">
    <source>
        <dbReference type="Proteomes" id="UP000231282"/>
    </source>
</evidence>
<sequence>MKRLLKSFVVFAISLYFGTLIVDNVTFLGGYQALLWTALFLTAGNFLIKPIIKFLLLPINAITLGLFRFASGLLTIWLVTFLIGDLQFSPFNFPKTTILSQTIPSFQLTEIWSLLPFSVIILTISNILSWFLT</sequence>
<keyword evidence="1" id="KW-0812">Transmembrane</keyword>
<gene>
    <name evidence="2" type="ORF">COT63_00990</name>
</gene>
<organism evidence="2 3">
    <name type="scientific">Candidatus Shapirobacteria bacterium CG09_land_8_20_14_0_10_38_17</name>
    <dbReference type="NCBI Taxonomy" id="1974884"/>
    <lineage>
        <taxon>Bacteria</taxon>
        <taxon>Candidatus Shapironibacteriota</taxon>
    </lineage>
</organism>
<dbReference type="InterPro" id="IPR007165">
    <property type="entry name" value="Phage_holin_4_2"/>
</dbReference>
<evidence type="ECO:0000313" key="2">
    <source>
        <dbReference type="EMBL" id="PIS15242.1"/>
    </source>
</evidence>
<evidence type="ECO:0000256" key="1">
    <source>
        <dbReference type="SAM" id="Phobius"/>
    </source>
</evidence>
<name>A0A2H0WRE1_9BACT</name>
<comment type="caution">
    <text evidence="2">The sequence shown here is derived from an EMBL/GenBank/DDBJ whole genome shotgun (WGS) entry which is preliminary data.</text>
</comment>
<protein>
    <recommendedName>
        <fullName evidence="4">Phage holin family protein</fullName>
    </recommendedName>
</protein>
<keyword evidence="1" id="KW-0472">Membrane</keyword>
<accession>A0A2H0WRE1</accession>
<keyword evidence="1" id="KW-1133">Transmembrane helix</keyword>
<dbReference type="Proteomes" id="UP000231282">
    <property type="component" value="Unassembled WGS sequence"/>
</dbReference>
<feature type="transmembrane region" description="Helical" evidence="1">
    <location>
        <begin position="64"/>
        <end position="84"/>
    </location>
</feature>
<feature type="transmembrane region" description="Helical" evidence="1">
    <location>
        <begin position="33"/>
        <end position="52"/>
    </location>
</feature>
<dbReference type="Pfam" id="PF04020">
    <property type="entry name" value="Phage_holin_4_2"/>
    <property type="match status" value="1"/>
</dbReference>
<dbReference type="EMBL" id="PEZH01000017">
    <property type="protein sequence ID" value="PIS15242.1"/>
    <property type="molecule type" value="Genomic_DNA"/>
</dbReference>
<reference evidence="3" key="1">
    <citation type="submission" date="2017-09" db="EMBL/GenBank/DDBJ databases">
        <title>Depth-based differentiation of microbial function through sediment-hosted aquifers and enrichment of novel symbionts in the deep terrestrial subsurface.</title>
        <authorList>
            <person name="Probst A.J."/>
            <person name="Ladd B."/>
            <person name="Jarett J.K."/>
            <person name="Geller-Mcgrath D.E."/>
            <person name="Sieber C.M.K."/>
            <person name="Emerson J.B."/>
            <person name="Anantharaman K."/>
            <person name="Thomas B.C."/>
            <person name="Malmstrom R."/>
            <person name="Stieglmeier M."/>
            <person name="Klingl A."/>
            <person name="Woyke T."/>
            <person name="Ryan C.M."/>
            <person name="Banfield J.F."/>
        </authorList>
    </citation>
    <scope>NUCLEOTIDE SEQUENCE [LARGE SCALE GENOMIC DNA]</scope>
</reference>
<dbReference type="AlphaFoldDB" id="A0A2H0WRE1"/>